<dbReference type="Proteomes" id="UP000289738">
    <property type="component" value="Chromosome B07"/>
</dbReference>
<feature type="region of interest" description="Disordered" evidence="1">
    <location>
        <begin position="180"/>
        <end position="259"/>
    </location>
</feature>
<reference evidence="2 3" key="1">
    <citation type="submission" date="2019-01" db="EMBL/GenBank/DDBJ databases">
        <title>Sequencing of cultivated peanut Arachis hypogaea provides insights into genome evolution and oil improvement.</title>
        <authorList>
            <person name="Chen X."/>
        </authorList>
    </citation>
    <scope>NUCLEOTIDE SEQUENCE [LARGE SCALE GENOMIC DNA]</scope>
    <source>
        <strain evidence="3">cv. Fuhuasheng</strain>
        <tissue evidence="2">Leaves</tissue>
    </source>
</reference>
<comment type="caution">
    <text evidence="2">The sequence shown here is derived from an EMBL/GenBank/DDBJ whole genome shotgun (WGS) entry which is preliminary data.</text>
</comment>
<gene>
    <name evidence="2" type="ORF">Ahy_B07g087370</name>
</gene>
<evidence type="ECO:0000256" key="1">
    <source>
        <dbReference type="SAM" id="MobiDB-lite"/>
    </source>
</evidence>
<organism evidence="2 3">
    <name type="scientific">Arachis hypogaea</name>
    <name type="common">Peanut</name>
    <dbReference type="NCBI Taxonomy" id="3818"/>
    <lineage>
        <taxon>Eukaryota</taxon>
        <taxon>Viridiplantae</taxon>
        <taxon>Streptophyta</taxon>
        <taxon>Embryophyta</taxon>
        <taxon>Tracheophyta</taxon>
        <taxon>Spermatophyta</taxon>
        <taxon>Magnoliopsida</taxon>
        <taxon>eudicotyledons</taxon>
        <taxon>Gunneridae</taxon>
        <taxon>Pentapetalae</taxon>
        <taxon>rosids</taxon>
        <taxon>fabids</taxon>
        <taxon>Fabales</taxon>
        <taxon>Fabaceae</taxon>
        <taxon>Papilionoideae</taxon>
        <taxon>50 kb inversion clade</taxon>
        <taxon>dalbergioids sensu lato</taxon>
        <taxon>Dalbergieae</taxon>
        <taxon>Pterocarpus clade</taxon>
        <taxon>Arachis</taxon>
    </lineage>
</organism>
<feature type="region of interest" description="Disordered" evidence="1">
    <location>
        <begin position="1"/>
        <end position="24"/>
    </location>
</feature>
<protein>
    <submittedName>
        <fullName evidence="2">Uncharacterized protein</fullName>
    </submittedName>
</protein>
<evidence type="ECO:0000313" key="2">
    <source>
        <dbReference type="EMBL" id="RYQ99430.1"/>
    </source>
</evidence>
<feature type="compositionally biased region" description="Gly residues" evidence="1">
    <location>
        <begin position="214"/>
        <end position="224"/>
    </location>
</feature>
<proteinExistence type="predicted"/>
<dbReference type="AlphaFoldDB" id="A0A444YBV5"/>
<dbReference type="STRING" id="3818.A0A444YBV5"/>
<keyword evidence="3" id="KW-1185">Reference proteome</keyword>
<evidence type="ECO:0000313" key="3">
    <source>
        <dbReference type="Proteomes" id="UP000289738"/>
    </source>
</evidence>
<accession>A0A444YBV5</accession>
<name>A0A444YBV5_ARAHY</name>
<dbReference type="EMBL" id="SDMP01000017">
    <property type="protein sequence ID" value="RYQ99430.1"/>
    <property type="molecule type" value="Genomic_DNA"/>
</dbReference>
<sequence length="342" mass="36645">MASMNLLGFSLSPQEQHTTTTHHHQTRFGLFNPTAQDDVTAVDDGNCFDLTPSTHAATTLNLPPFPIYQKPFNNHHHLSTHQDWKENNYINQNLLLETSCNNNNNVDNNHHHHYQQPKLENFLGGHSFADHHYDYGANSSGDYLFQNCSQPEVTAAGGEGSADGSGEAQTQYTINTKEGARATQGMIERDRATQAVAAATEEDENSEERSNNGNRGGGGGGGGTEESVTEKIHWKGCDGASVPGEIVTSGERRSPRGKNGVVGELLYTEERSKVGGNVSVLVDLEDLGGGLLDLGDGGAVGGVGVWLGHGENKAVAEMRIALVKKREGLKGQGIRSGSKGFI</sequence>